<dbReference type="RefSeq" id="XP_033380128.1">
    <property type="nucleotide sequence ID" value="XM_033522812.1"/>
</dbReference>
<dbReference type="EMBL" id="ML978074">
    <property type="protein sequence ID" value="KAF2011789.1"/>
    <property type="molecule type" value="Genomic_DNA"/>
</dbReference>
<name>A0A6A5XG04_9PLEO</name>
<evidence type="ECO:0000313" key="1">
    <source>
        <dbReference type="EMBL" id="KAF2011789.1"/>
    </source>
</evidence>
<keyword evidence="2" id="KW-1185">Reference proteome</keyword>
<accession>A0A6A5XG04</accession>
<gene>
    <name evidence="1" type="ORF">BU24DRAFT_289093</name>
</gene>
<sequence>MRALRWNRWSVYHYPTPNLLDINKVEGDWYFVSYGVMRRESPFPCVNDHIRMKTNQTEYAHETGASSMSLCYGNWIHYRTRSGTISA</sequence>
<organism evidence="1 2">
    <name type="scientific">Aaosphaeria arxii CBS 175.79</name>
    <dbReference type="NCBI Taxonomy" id="1450172"/>
    <lineage>
        <taxon>Eukaryota</taxon>
        <taxon>Fungi</taxon>
        <taxon>Dikarya</taxon>
        <taxon>Ascomycota</taxon>
        <taxon>Pezizomycotina</taxon>
        <taxon>Dothideomycetes</taxon>
        <taxon>Pleosporomycetidae</taxon>
        <taxon>Pleosporales</taxon>
        <taxon>Pleosporales incertae sedis</taxon>
        <taxon>Aaosphaeria</taxon>
    </lineage>
</organism>
<dbReference type="Proteomes" id="UP000799778">
    <property type="component" value="Unassembled WGS sequence"/>
</dbReference>
<dbReference type="AlphaFoldDB" id="A0A6A5XG04"/>
<protein>
    <submittedName>
        <fullName evidence="1">Uncharacterized protein</fullName>
    </submittedName>
</protein>
<reference evidence="1" key="1">
    <citation type="journal article" date="2020" name="Stud. Mycol.">
        <title>101 Dothideomycetes genomes: a test case for predicting lifestyles and emergence of pathogens.</title>
        <authorList>
            <person name="Haridas S."/>
            <person name="Albert R."/>
            <person name="Binder M."/>
            <person name="Bloem J."/>
            <person name="Labutti K."/>
            <person name="Salamov A."/>
            <person name="Andreopoulos B."/>
            <person name="Baker S."/>
            <person name="Barry K."/>
            <person name="Bills G."/>
            <person name="Bluhm B."/>
            <person name="Cannon C."/>
            <person name="Castanera R."/>
            <person name="Culley D."/>
            <person name="Daum C."/>
            <person name="Ezra D."/>
            <person name="Gonzalez J."/>
            <person name="Henrissat B."/>
            <person name="Kuo A."/>
            <person name="Liang C."/>
            <person name="Lipzen A."/>
            <person name="Lutzoni F."/>
            <person name="Magnuson J."/>
            <person name="Mondo S."/>
            <person name="Nolan M."/>
            <person name="Ohm R."/>
            <person name="Pangilinan J."/>
            <person name="Park H.-J."/>
            <person name="Ramirez L."/>
            <person name="Alfaro M."/>
            <person name="Sun H."/>
            <person name="Tritt A."/>
            <person name="Yoshinaga Y."/>
            <person name="Zwiers L.-H."/>
            <person name="Turgeon B."/>
            <person name="Goodwin S."/>
            <person name="Spatafora J."/>
            <person name="Crous P."/>
            <person name="Grigoriev I."/>
        </authorList>
    </citation>
    <scope>NUCLEOTIDE SEQUENCE</scope>
    <source>
        <strain evidence="1">CBS 175.79</strain>
    </source>
</reference>
<dbReference type="GeneID" id="54280209"/>
<evidence type="ECO:0000313" key="2">
    <source>
        <dbReference type="Proteomes" id="UP000799778"/>
    </source>
</evidence>
<proteinExistence type="predicted"/>